<reference evidence="2" key="1">
    <citation type="submission" date="2022-11" db="UniProtKB">
        <authorList>
            <consortium name="WormBaseParasite"/>
        </authorList>
    </citation>
    <scope>IDENTIFICATION</scope>
</reference>
<sequence>MGTFYSIVSKGAIEFFQTFNRVKTIFHNCATGGGERSRSLPRRVVQSKAARKIFPFLASFRSSQSRDQIASTSTTPTTPTKNEPPPQSINVATTIENNLGEEIVIEDSQKHLPQCTATTTIIENLCNIKSDEDAAVALTSKTDDDDGADFISPKSSSSAILGDDEGKIEIAETISQPSEIAISAAIVAPRVSVESVQVIASTDVINQTDSPGSEQRRYELKCGDEFYVVDGK</sequence>
<protein>
    <submittedName>
        <fullName evidence="2">Uncharacterized protein</fullName>
    </submittedName>
</protein>
<name>A0AC35GCY1_9BILA</name>
<proteinExistence type="predicted"/>
<dbReference type="Proteomes" id="UP000887580">
    <property type="component" value="Unplaced"/>
</dbReference>
<organism evidence="1 2">
    <name type="scientific">Panagrolaimus sp. PS1159</name>
    <dbReference type="NCBI Taxonomy" id="55785"/>
    <lineage>
        <taxon>Eukaryota</taxon>
        <taxon>Metazoa</taxon>
        <taxon>Ecdysozoa</taxon>
        <taxon>Nematoda</taxon>
        <taxon>Chromadorea</taxon>
        <taxon>Rhabditida</taxon>
        <taxon>Tylenchina</taxon>
        <taxon>Panagrolaimomorpha</taxon>
        <taxon>Panagrolaimoidea</taxon>
        <taxon>Panagrolaimidae</taxon>
        <taxon>Panagrolaimus</taxon>
    </lineage>
</organism>
<evidence type="ECO:0000313" key="1">
    <source>
        <dbReference type="Proteomes" id="UP000887580"/>
    </source>
</evidence>
<accession>A0AC35GCY1</accession>
<dbReference type="WBParaSite" id="PS1159_v2.g4008.t1">
    <property type="protein sequence ID" value="PS1159_v2.g4008.t1"/>
    <property type="gene ID" value="PS1159_v2.g4008"/>
</dbReference>
<evidence type="ECO:0000313" key="2">
    <source>
        <dbReference type="WBParaSite" id="PS1159_v2.g4008.t1"/>
    </source>
</evidence>